<evidence type="ECO:0000313" key="7">
    <source>
        <dbReference type="EMBL" id="TQV76259.1"/>
    </source>
</evidence>
<reference evidence="7 8" key="1">
    <citation type="submission" date="2019-06" db="EMBL/GenBank/DDBJ databases">
        <title>Whole genome sequence for Rhodospirillaceae sp. R148.</title>
        <authorList>
            <person name="Wang G."/>
        </authorList>
    </citation>
    <scope>NUCLEOTIDE SEQUENCE [LARGE SCALE GENOMIC DNA]</scope>
    <source>
        <strain evidence="7 8">R148</strain>
    </source>
</reference>
<evidence type="ECO:0000256" key="4">
    <source>
        <dbReference type="ARBA" id="ARBA00023136"/>
    </source>
</evidence>
<feature type="transmembrane region" description="Helical" evidence="5">
    <location>
        <begin position="85"/>
        <end position="106"/>
    </location>
</feature>
<feature type="transmembrane region" description="Helical" evidence="5">
    <location>
        <begin position="53"/>
        <end position="73"/>
    </location>
</feature>
<keyword evidence="4 5" id="KW-0472">Membrane</keyword>
<comment type="caution">
    <text evidence="7">The sequence shown here is derived from an EMBL/GenBank/DDBJ whole genome shotgun (WGS) entry which is preliminary data.</text>
</comment>
<evidence type="ECO:0000256" key="2">
    <source>
        <dbReference type="ARBA" id="ARBA00022692"/>
    </source>
</evidence>
<dbReference type="RefSeq" id="WP_142898522.1">
    <property type="nucleotide sequence ID" value="NZ_ML660059.1"/>
</dbReference>
<evidence type="ECO:0000313" key="8">
    <source>
        <dbReference type="Proteomes" id="UP000315252"/>
    </source>
</evidence>
<accession>A0A545TGA8</accession>
<dbReference type="EMBL" id="VHSH01000008">
    <property type="protein sequence ID" value="TQV76259.1"/>
    <property type="molecule type" value="Genomic_DNA"/>
</dbReference>
<dbReference type="AlphaFoldDB" id="A0A545TGA8"/>
<evidence type="ECO:0000256" key="1">
    <source>
        <dbReference type="ARBA" id="ARBA00004141"/>
    </source>
</evidence>
<dbReference type="Pfam" id="PF04138">
    <property type="entry name" value="GtrA_DPMS_TM"/>
    <property type="match status" value="1"/>
</dbReference>
<evidence type="ECO:0000256" key="3">
    <source>
        <dbReference type="ARBA" id="ARBA00022989"/>
    </source>
</evidence>
<protein>
    <recommendedName>
        <fullName evidence="6">GtrA/DPMS transmembrane domain-containing protein</fullName>
    </recommendedName>
</protein>
<organism evidence="7 8">
    <name type="scientific">Denitrobaculum tricleocarpae</name>
    <dbReference type="NCBI Taxonomy" id="2591009"/>
    <lineage>
        <taxon>Bacteria</taxon>
        <taxon>Pseudomonadati</taxon>
        <taxon>Pseudomonadota</taxon>
        <taxon>Alphaproteobacteria</taxon>
        <taxon>Rhodospirillales</taxon>
        <taxon>Rhodospirillaceae</taxon>
        <taxon>Denitrobaculum</taxon>
    </lineage>
</organism>
<keyword evidence="3 5" id="KW-1133">Transmembrane helix</keyword>
<keyword evidence="2 5" id="KW-0812">Transmembrane</keyword>
<proteinExistence type="predicted"/>
<evidence type="ECO:0000256" key="5">
    <source>
        <dbReference type="SAM" id="Phobius"/>
    </source>
</evidence>
<dbReference type="GO" id="GO:0016020">
    <property type="term" value="C:membrane"/>
    <property type="evidence" value="ECO:0007669"/>
    <property type="project" value="UniProtKB-SubCell"/>
</dbReference>
<comment type="subcellular location">
    <subcellularLocation>
        <location evidence="1">Membrane</location>
        <topology evidence="1">Multi-pass membrane protein</topology>
    </subcellularLocation>
</comment>
<keyword evidence="8" id="KW-1185">Reference proteome</keyword>
<feature type="domain" description="GtrA/DPMS transmembrane" evidence="6">
    <location>
        <begin position="24"/>
        <end position="138"/>
    </location>
</feature>
<dbReference type="InterPro" id="IPR007267">
    <property type="entry name" value="GtrA_DPMS_TM"/>
</dbReference>
<evidence type="ECO:0000259" key="6">
    <source>
        <dbReference type="Pfam" id="PF04138"/>
    </source>
</evidence>
<name>A0A545TGA8_9PROT</name>
<dbReference type="Proteomes" id="UP000315252">
    <property type="component" value="Unassembled WGS sequence"/>
</dbReference>
<gene>
    <name evidence="7" type="ORF">FKG95_21750</name>
</gene>
<feature type="transmembrane region" description="Helical" evidence="5">
    <location>
        <begin position="25"/>
        <end position="47"/>
    </location>
</feature>
<dbReference type="GO" id="GO:0000271">
    <property type="term" value="P:polysaccharide biosynthetic process"/>
    <property type="evidence" value="ECO:0007669"/>
    <property type="project" value="InterPro"/>
</dbReference>
<feature type="transmembrane region" description="Helical" evidence="5">
    <location>
        <begin position="112"/>
        <end position="132"/>
    </location>
</feature>
<sequence>MPVNSVFAKYAGRVPGLHQRTTVRYLLATGLSVSVTLAIPVLLVELAGITPRVASAFAFSLALVVNFVTLKFYVYRSEGRWQSQVVKYLITGALFRATEYAAFLVLHDGFGIFYALALVVVVGVSFVAKFFIYQVVIFTRPKDQNELQ</sequence>